<dbReference type="CDD" id="cd01189">
    <property type="entry name" value="INT_ICEBs1_C_like"/>
    <property type="match status" value="1"/>
</dbReference>
<evidence type="ECO:0000259" key="6">
    <source>
        <dbReference type="PROSITE" id="PS51898"/>
    </source>
</evidence>
<dbReference type="Pfam" id="PF00589">
    <property type="entry name" value="Phage_integrase"/>
    <property type="match status" value="1"/>
</dbReference>
<name>A0A6J4U4H1_9BACT</name>
<dbReference type="EMBL" id="CADCWG010000051">
    <property type="protein sequence ID" value="CAA9540468.1"/>
    <property type="molecule type" value="Genomic_DNA"/>
</dbReference>
<dbReference type="GO" id="GO:0006310">
    <property type="term" value="P:DNA recombination"/>
    <property type="evidence" value="ECO:0007669"/>
    <property type="project" value="UniProtKB-KW"/>
</dbReference>
<dbReference type="Gene3D" id="1.10.150.130">
    <property type="match status" value="1"/>
</dbReference>
<dbReference type="GO" id="GO:0015074">
    <property type="term" value="P:DNA integration"/>
    <property type="evidence" value="ECO:0007669"/>
    <property type="project" value="UniProtKB-KW"/>
</dbReference>
<dbReference type="InterPro" id="IPR050090">
    <property type="entry name" value="Tyrosine_recombinase_XerCD"/>
</dbReference>
<evidence type="ECO:0000256" key="2">
    <source>
        <dbReference type="ARBA" id="ARBA00023125"/>
    </source>
</evidence>
<dbReference type="Pfam" id="PF14659">
    <property type="entry name" value="Phage_int_SAM_3"/>
    <property type="match status" value="1"/>
</dbReference>
<dbReference type="Gene3D" id="1.10.443.10">
    <property type="entry name" value="Intergrase catalytic core"/>
    <property type="match status" value="1"/>
</dbReference>
<accession>A0A6J4U4H1</accession>
<dbReference type="AlphaFoldDB" id="A0A6J4U4H1"/>
<dbReference type="InterPro" id="IPR013762">
    <property type="entry name" value="Integrase-like_cat_sf"/>
</dbReference>
<keyword evidence="3" id="KW-0233">DNA recombination</keyword>
<evidence type="ECO:0000256" key="4">
    <source>
        <dbReference type="PROSITE-ProRule" id="PRU01248"/>
    </source>
</evidence>
<evidence type="ECO:0000256" key="1">
    <source>
        <dbReference type="ARBA" id="ARBA00022908"/>
    </source>
</evidence>
<feature type="domain" description="Tyr recombinase" evidence="6">
    <location>
        <begin position="255"/>
        <end position="454"/>
    </location>
</feature>
<feature type="region of interest" description="Disordered" evidence="5">
    <location>
        <begin position="54"/>
        <end position="91"/>
    </location>
</feature>
<dbReference type="InterPro" id="IPR002104">
    <property type="entry name" value="Integrase_catalytic"/>
</dbReference>
<protein>
    <submittedName>
        <fullName evidence="8">Phage integrase, site-specific tyrosine recombinase</fullName>
    </submittedName>
</protein>
<gene>
    <name evidence="8" type="ORF">AVDCRST_MAG49-796</name>
</gene>
<keyword evidence="1" id="KW-0229">DNA integration</keyword>
<dbReference type="InterPro" id="IPR010998">
    <property type="entry name" value="Integrase_recombinase_N"/>
</dbReference>
<feature type="domain" description="Core-binding (CB)" evidence="7">
    <location>
        <begin position="151"/>
        <end position="234"/>
    </location>
</feature>
<feature type="compositionally biased region" description="Basic and acidic residues" evidence="5">
    <location>
        <begin position="54"/>
        <end position="77"/>
    </location>
</feature>
<reference evidence="8" key="1">
    <citation type="submission" date="2020-02" db="EMBL/GenBank/DDBJ databases">
        <authorList>
            <person name="Meier V. D."/>
        </authorList>
    </citation>
    <scope>NUCLEOTIDE SEQUENCE</scope>
    <source>
        <strain evidence="8">AVDCRST_MAG49</strain>
    </source>
</reference>
<dbReference type="InterPro" id="IPR011010">
    <property type="entry name" value="DNA_brk_join_enz"/>
</dbReference>
<dbReference type="GO" id="GO:0003677">
    <property type="term" value="F:DNA binding"/>
    <property type="evidence" value="ECO:0007669"/>
    <property type="project" value="UniProtKB-UniRule"/>
</dbReference>
<dbReference type="InterPro" id="IPR004107">
    <property type="entry name" value="Integrase_SAM-like_N"/>
</dbReference>
<dbReference type="InterPro" id="IPR044068">
    <property type="entry name" value="CB"/>
</dbReference>
<dbReference type="PROSITE" id="PS51900">
    <property type="entry name" value="CB"/>
    <property type="match status" value="1"/>
</dbReference>
<dbReference type="PROSITE" id="PS51898">
    <property type="entry name" value="TYR_RECOMBINASE"/>
    <property type="match status" value="1"/>
</dbReference>
<evidence type="ECO:0000259" key="7">
    <source>
        <dbReference type="PROSITE" id="PS51900"/>
    </source>
</evidence>
<keyword evidence="2 4" id="KW-0238">DNA-binding</keyword>
<organism evidence="8">
    <name type="scientific">uncultured Thermomicrobiales bacterium</name>
    <dbReference type="NCBI Taxonomy" id="1645740"/>
    <lineage>
        <taxon>Bacteria</taxon>
        <taxon>Pseudomonadati</taxon>
        <taxon>Thermomicrobiota</taxon>
        <taxon>Thermomicrobia</taxon>
        <taxon>Thermomicrobiales</taxon>
        <taxon>environmental samples</taxon>
    </lineage>
</organism>
<dbReference type="PANTHER" id="PTHR30349">
    <property type="entry name" value="PHAGE INTEGRASE-RELATED"/>
    <property type="match status" value="1"/>
</dbReference>
<evidence type="ECO:0000256" key="5">
    <source>
        <dbReference type="SAM" id="MobiDB-lite"/>
    </source>
</evidence>
<evidence type="ECO:0000313" key="8">
    <source>
        <dbReference type="EMBL" id="CAA9540468.1"/>
    </source>
</evidence>
<sequence length="461" mass="50951">MVPYTVHPEELGWTVSRFEVIRALRDVLGAEPDEIADFVATVEAAERRNGEFRAGRNGGIRESEQARRRRGKWDGRGRLTRGAGMAAGRRGHNEGSIYRRESDGRWVAAVTDHRTGKRKSIYGRTRKDVAERLKVALRDQQQGLPVVAERLTVAQYLARWLEASARPSVKAKTYEGYESIVRVRVVPRIGRTALAKVTALDLQGLYGDLQRDGLSSRSAHHTHRVLHRAFQQAVRWDLIPRNPCDGVTPPKPGRSEMGVLSREQVGAFLDATRDHPAHALYVLAVTTGMRQGELLGLRWEDVSLDGGRLAVRRALQRQRAAGLAFVEPKTARARRTVVLSQRAVAALRRHRARQVEQRLFVGPAWRDLGLVFCTATGGPLDPSHQTATFKLALTRAGLGSVRFHDLRHTAATLLLAQGVHPKVVSEMLGHATIALTLDTYSHLVPVLHAQAAAAMDALLGA</sequence>
<dbReference type="SUPFAM" id="SSF56349">
    <property type="entry name" value="DNA breaking-rejoining enzymes"/>
    <property type="match status" value="1"/>
</dbReference>
<dbReference type="PANTHER" id="PTHR30349:SF91">
    <property type="entry name" value="INTA PROTEIN"/>
    <property type="match status" value="1"/>
</dbReference>
<proteinExistence type="predicted"/>
<evidence type="ECO:0000256" key="3">
    <source>
        <dbReference type="ARBA" id="ARBA00023172"/>
    </source>
</evidence>